<dbReference type="PANTHER" id="PTHR43479:SF11">
    <property type="entry name" value="ACREF_ENVCD OPERON REPRESSOR-RELATED"/>
    <property type="match status" value="1"/>
</dbReference>
<evidence type="ECO:0000313" key="4">
    <source>
        <dbReference type="EMBL" id="AEI50840.1"/>
    </source>
</evidence>
<dbReference type="Gene3D" id="1.10.357.10">
    <property type="entry name" value="Tetracycline Repressor, domain 2"/>
    <property type="match status" value="1"/>
</dbReference>
<sequence>MGIVERRERLRKQVRNDILKTARDIAREEGWQSVSIRKIAEVIEYSPPILYEYFDNKDKLLETIRNEGFAFLHEELLKLKTLYRNPEKLITEFAQIQWRFMLSQMEVFQVMFNMEGGICQSKQAYQIEFAMLNNHPIWESLALIRPRSADAVSKTFYEWWCITYGFLVVTAVTQRRQALPNFEPIFMESVRRFVRGLA</sequence>
<gene>
    <name evidence="4" type="ordered locus">Runsl_4518</name>
</gene>
<dbReference type="SUPFAM" id="SSF46689">
    <property type="entry name" value="Homeodomain-like"/>
    <property type="match status" value="1"/>
</dbReference>
<proteinExistence type="predicted"/>
<dbReference type="PANTHER" id="PTHR43479">
    <property type="entry name" value="ACREF/ENVCD OPERON REPRESSOR-RELATED"/>
    <property type="match status" value="1"/>
</dbReference>
<dbReference type="EMBL" id="CP002859">
    <property type="protein sequence ID" value="AEI50840.1"/>
    <property type="molecule type" value="Genomic_DNA"/>
</dbReference>
<keyword evidence="5" id="KW-1185">Reference proteome</keyword>
<dbReference type="KEGG" id="rsi:Runsl_4518"/>
<keyword evidence="1 2" id="KW-0238">DNA-binding</keyword>
<name>A0A7U3ZP81_RUNSL</name>
<accession>A0A7U3ZP81</accession>
<dbReference type="InterPro" id="IPR009057">
    <property type="entry name" value="Homeodomain-like_sf"/>
</dbReference>
<dbReference type="Proteomes" id="UP000000493">
    <property type="component" value="Chromosome"/>
</dbReference>
<dbReference type="Pfam" id="PF00440">
    <property type="entry name" value="TetR_N"/>
    <property type="match status" value="1"/>
</dbReference>
<dbReference type="GO" id="GO:0003677">
    <property type="term" value="F:DNA binding"/>
    <property type="evidence" value="ECO:0007669"/>
    <property type="project" value="UniProtKB-UniRule"/>
</dbReference>
<feature type="domain" description="HTH tetR-type" evidence="3">
    <location>
        <begin position="12"/>
        <end position="72"/>
    </location>
</feature>
<evidence type="ECO:0000313" key="5">
    <source>
        <dbReference type="Proteomes" id="UP000000493"/>
    </source>
</evidence>
<organism evidence="4 5">
    <name type="scientific">Runella slithyformis (strain ATCC 29530 / DSM 19594 / LMG 11500 / NCIMB 11436 / LSU 4)</name>
    <dbReference type="NCBI Taxonomy" id="761193"/>
    <lineage>
        <taxon>Bacteria</taxon>
        <taxon>Pseudomonadati</taxon>
        <taxon>Bacteroidota</taxon>
        <taxon>Cytophagia</taxon>
        <taxon>Cytophagales</taxon>
        <taxon>Spirosomataceae</taxon>
        <taxon>Runella</taxon>
    </lineage>
</organism>
<reference evidence="5" key="1">
    <citation type="submission" date="2011-06" db="EMBL/GenBank/DDBJ databases">
        <title>The complete genome of chromosome of Runella slithyformis DSM 19594.</title>
        <authorList>
            <consortium name="US DOE Joint Genome Institute (JGI-PGF)"/>
            <person name="Lucas S."/>
            <person name="Han J."/>
            <person name="Lapidus A."/>
            <person name="Bruce D."/>
            <person name="Goodwin L."/>
            <person name="Pitluck S."/>
            <person name="Peters L."/>
            <person name="Kyrpides N."/>
            <person name="Mavromatis K."/>
            <person name="Ivanova N."/>
            <person name="Ovchinnikova G."/>
            <person name="Zhang X."/>
            <person name="Misra M."/>
            <person name="Detter J.C."/>
            <person name="Tapia R."/>
            <person name="Han C."/>
            <person name="Land M."/>
            <person name="Hauser L."/>
            <person name="Markowitz V."/>
            <person name="Cheng J.-F."/>
            <person name="Hugenholtz P."/>
            <person name="Woyke T."/>
            <person name="Wu D."/>
            <person name="Tindall B."/>
            <person name="Faehrich R."/>
            <person name="Brambilla E."/>
            <person name="Klenk H.-P."/>
            <person name="Eisen J.A."/>
        </authorList>
    </citation>
    <scope>NUCLEOTIDE SEQUENCE [LARGE SCALE GENOMIC DNA]</scope>
    <source>
        <strain evidence="5">ATCC 29530 / DSM 19594 / LMG 11500 / NCIMB 11436 / LSU 4</strain>
    </source>
</reference>
<dbReference type="RefSeq" id="WP_013930130.1">
    <property type="nucleotide sequence ID" value="NC_015703.1"/>
</dbReference>
<dbReference type="InterPro" id="IPR001647">
    <property type="entry name" value="HTH_TetR"/>
</dbReference>
<dbReference type="InterPro" id="IPR050624">
    <property type="entry name" value="HTH-type_Tx_Regulator"/>
</dbReference>
<dbReference type="PROSITE" id="PS50977">
    <property type="entry name" value="HTH_TETR_2"/>
    <property type="match status" value="1"/>
</dbReference>
<evidence type="ECO:0000256" key="1">
    <source>
        <dbReference type="ARBA" id="ARBA00023125"/>
    </source>
</evidence>
<feature type="DNA-binding region" description="H-T-H motif" evidence="2">
    <location>
        <begin position="35"/>
        <end position="54"/>
    </location>
</feature>
<dbReference type="AlphaFoldDB" id="A0A7U3ZP81"/>
<evidence type="ECO:0000256" key="2">
    <source>
        <dbReference type="PROSITE-ProRule" id="PRU00335"/>
    </source>
</evidence>
<evidence type="ECO:0000259" key="3">
    <source>
        <dbReference type="PROSITE" id="PS50977"/>
    </source>
</evidence>
<protein>
    <submittedName>
        <fullName evidence="4">Regulatory protein TetR</fullName>
    </submittedName>
</protein>
<reference evidence="4 5" key="2">
    <citation type="journal article" date="2012" name="Stand. Genomic Sci.">
        <title>Complete genome sequence of the aquatic bacterium Runella slithyformis type strain (LSU 4(T)).</title>
        <authorList>
            <person name="Copeland A."/>
            <person name="Zhang X."/>
            <person name="Misra M."/>
            <person name="Lapidus A."/>
            <person name="Nolan M."/>
            <person name="Lucas S."/>
            <person name="Deshpande S."/>
            <person name="Cheng J.F."/>
            <person name="Tapia R."/>
            <person name="Goodwin L.A."/>
            <person name="Pitluck S."/>
            <person name="Liolios K."/>
            <person name="Pagani I."/>
            <person name="Ivanova N."/>
            <person name="Mikhailova N."/>
            <person name="Pati A."/>
            <person name="Chen A."/>
            <person name="Palaniappan K."/>
            <person name="Land M."/>
            <person name="Hauser L."/>
            <person name="Pan C."/>
            <person name="Jeffries C.D."/>
            <person name="Detter J.C."/>
            <person name="Brambilla E.M."/>
            <person name="Rohde M."/>
            <person name="Djao O.D."/>
            <person name="Goker M."/>
            <person name="Sikorski J."/>
            <person name="Tindall B.J."/>
            <person name="Woyke T."/>
            <person name="Bristow J."/>
            <person name="Eisen J.A."/>
            <person name="Markowitz V."/>
            <person name="Hugenholtz P."/>
            <person name="Kyrpides N.C."/>
            <person name="Klenk H.P."/>
            <person name="Mavromatis K."/>
        </authorList>
    </citation>
    <scope>NUCLEOTIDE SEQUENCE [LARGE SCALE GENOMIC DNA]</scope>
    <source>
        <strain evidence="5">ATCC 29530 / DSM 19594 / LMG 11500 / NCIMB 11436 / LSU 4</strain>
    </source>
</reference>